<keyword evidence="1 4" id="KW-0808">Transferase</keyword>
<gene>
    <name evidence="4" type="ORF">FNZ23_15070</name>
</gene>
<dbReference type="InterPro" id="IPR016181">
    <property type="entry name" value="Acyl_CoA_acyltransferase"/>
</dbReference>
<dbReference type="SUPFAM" id="SSF55729">
    <property type="entry name" value="Acyl-CoA N-acyltransferases (Nat)"/>
    <property type="match status" value="1"/>
</dbReference>
<dbReference type="Gene3D" id="3.40.630.30">
    <property type="match status" value="1"/>
</dbReference>
<dbReference type="InterPro" id="IPR050680">
    <property type="entry name" value="YpeA/RimI_acetyltransf"/>
</dbReference>
<feature type="domain" description="N-acetyltransferase" evidence="3">
    <location>
        <begin position="116"/>
        <end position="247"/>
    </location>
</feature>
<evidence type="ECO:0000259" key="3">
    <source>
        <dbReference type="PROSITE" id="PS51186"/>
    </source>
</evidence>
<keyword evidence="2" id="KW-0012">Acyltransferase</keyword>
<sequence length="247" mass="25904">MTAGTRLCTGAEILAVTDDLWTRSIIGPSWSGPGWLMPGAACYGTGTADEPDGCLTAVGDPHAVAELVRLLLAGRAEPPYLLTVPRGTQVEGTETAATQWEVLSLHHAPPPLPAEGRVVPVAREPSAEITALLTAASPEHSVRPGAPDVELWAGIRDTNGALICGGAMVRKPGAALRSLASIATAPAYRGQGLAAAVTAWLARQALEREPSGCLLALDSANHGAKRVYERLGFRTVREFSTLEFDVW</sequence>
<dbReference type="PANTHER" id="PTHR43420">
    <property type="entry name" value="ACETYLTRANSFERASE"/>
    <property type="match status" value="1"/>
</dbReference>
<dbReference type="OrthoDB" id="5143160at2"/>
<reference evidence="4 5" key="1">
    <citation type="submission" date="2019-07" db="EMBL/GenBank/DDBJ databases">
        <title>Draft genome for Streptomyces benahoarensis MZ03-48.</title>
        <authorList>
            <person name="Gonzalez-Pimentel J.L."/>
        </authorList>
    </citation>
    <scope>NUCLEOTIDE SEQUENCE [LARGE SCALE GENOMIC DNA]</scope>
    <source>
        <strain evidence="4 5">MZ03-48</strain>
    </source>
</reference>
<dbReference type="GO" id="GO:0016747">
    <property type="term" value="F:acyltransferase activity, transferring groups other than amino-acyl groups"/>
    <property type="evidence" value="ECO:0007669"/>
    <property type="project" value="InterPro"/>
</dbReference>
<organism evidence="4 5">
    <name type="scientific">Streptomyces benahoarensis</name>
    <dbReference type="NCBI Taxonomy" id="2595054"/>
    <lineage>
        <taxon>Bacteria</taxon>
        <taxon>Bacillati</taxon>
        <taxon>Actinomycetota</taxon>
        <taxon>Actinomycetes</taxon>
        <taxon>Kitasatosporales</taxon>
        <taxon>Streptomycetaceae</taxon>
        <taxon>Streptomyces</taxon>
    </lineage>
</organism>
<evidence type="ECO:0000256" key="1">
    <source>
        <dbReference type="ARBA" id="ARBA00022679"/>
    </source>
</evidence>
<dbReference type="InterPro" id="IPR000182">
    <property type="entry name" value="GNAT_dom"/>
</dbReference>
<dbReference type="EMBL" id="VKLS01000164">
    <property type="protein sequence ID" value="TSB39835.1"/>
    <property type="molecule type" value="Genomic_DNA"/>
</dbReference>
<proteinExistence type="predicted"/>
<dbReference type="PROSITE" id="PS51186">
    <property type="entry name" value="GNAT"/>
    <property type="match status" value="1"/>
</dbReference>
<evidence type="ECO:0000313" key="4">
    <source>
        <dbReference type="EMBL" id="TSB39835.1"/>
    </source>
</evidence>
<comment type="caution">
    <text evidence="4">The sequence shown here is derived from an EMBL/GenBank/DDBJ whole genome shotgun (WGS) entry which is preliminary data.</text>
</comment>
<dbReference type="Proteomes" id="UP000320888">
    <property type="component" value="Unassembled WGS sequence"/>
</dbReference>
<evidence type="ECO:0000313" key="5">
    <source>
        <dbReference type="Proteomes" id="UP000320888"/>
    </source>
</evidence>
<evidence type="ECO:0000256" key="2">
    <source>
        <dbReference type="ARBA" id="ARBA00023315"/>
    </source>
</evidence>
<accession>A0A553ZEH4</accession>
<name>A0A553ZEH4_9ACTN</name>
<dbReference type="Pfam" id="PF00583">
    <property type="entry name" value="Acetyltransf_1"/>
    <property type="match status" value="1"/>
</dbReference>
<dbReference type="RefSeq" id="WP_143943007.1">
    <property type="nucleotide sequence ID" value="NZ_VKLS01000164.1"/>
</dbReference>
<protein>
    <submittedName>
        <fullName evidence="4">GNAT family N-acetyltransferase</fullName>
    </submittedName>
</protein>
<keyword evidence="5" id="KW-1185">Reference proteome</keyword>
<dbReference type="AlphaFoldDB" id="A0A553ZEH4"/>